<dbReference type="InterPro" id="IPR029069">
    <property type="entry name" value="HotDog_dom_sf"/>
</dbReference>
<dbReference type="PANTHER" id="PTHR28152:SF1">
    <property type="entry name" value="HYDROXYACYL-THIOESTER DEHYDRATASE TYPE 2, MITOCHONDRIAL"/>
    <property type="match status" value="1"/>
</dbReference>
<dbReference type="Gene3D" id="3.10.129.10">
    <property type="entry name" value="Hotdog Thioesterase"/>
    <property type="match status" value="1"/>
</dbReference>
<sequence>MRLLIASLPLRRHRPHLTKLTHFPLACIKTNPIQPIHHTASYSSSSSPIPFSPQTYLHTARQKFASQPPTLIHDTLSPTPSHLLTLSLADHVPALFPPGTSTATSTGPREQERPATLPQGHHLVYFPLQLPPSQLMPDGTDPAHRPGAPIVLRMWAGGEVVFCEGWDLHLCLYGRAALCVEEVDGPVLKGVEGDEKVFVEVRRGYGLGGVGREVVVEEVRRLVFMRERVGGVVEGGRVVRAYATPEFTFSLRPDATLLFHFSALTYNAHSIHIDPDYARNQEGYKGLLVHGPLTLVLMLSALRACLAKLSGQPSTGALPEGQSMPYVKSLSYRNLAPLYVNEDMKVCLRRINTEEIGQLRWDVWIEGPEGGIAVKGSAITTPASGTPEAWTLINSDCEEAGERMGGCVRLRKTESFNGWRGPESEFCIRDTQL</sequence>
<dbReference type="InParanoid" id="Q2H8Z8"/>
<dbReference type="RefSeq" id="XP_001229822.1">
    <property type="nucleotide sequence ID" value="XM_001229821.1"/>
</dbReference>
<dbReference type="GO" id="GO:0019171">
    <property type="term" value="F:(3R)-hydroxyacyl-[acyl-carrier-protein] dehydratase activity"/>
    <property type="evidence" value="ECO:0007669"/>
    <property type="project" value="TreeGrafter"/>
</dbReference>
<dbReference type="GeneID" id="4389840"/>
<dbReference type="Proteomes" id="UP000001056">
    <property type="component" value="Unassembled WGS sequence"/>
</dbReference>
<keyword evidence="2" id="KW-1185">Reference proteome</keyword>
<protein>
    <recommendedName>
        <fullName evidence="3">MaoC-like domain-containing protein</fullName>
    </recommendedName>
</protein>
<dbReference type="AlphaFoldDB" id="Q2H8Z8"/>
<dbReference type="OrthoDB" id="3257538at2759"/>
<dbReference type="VEuPathDB" id="FungiDB:CHGG_03306"/>
<dbReference type="InterPro" id="IPR052741">
    <property type="entry name" value="Mitochondrial_HTD2"/>
</dbReference>
<dbReference type="EMBL" id="CH408030">
    <property type="protein sequence ID" value="EAQ91371.1"/>
    <property type="molecule type" value="Genomic_DNA"/>
</dbReference>
<dbReference type="OMA" id="WDIEERR"/>
<organism evidence="1 2">
    <name type="scientific">Chaetomium globosum (strain ATCC 6205 / CBS 148.51 / DSM 1962 / NBRC 6347 / NRRL 1970)</name>
    <name type="common">Soil fungus</name>
    <dbReference type="NCBI Taxonomy" id="306901"/>
    <lineage>
        <taxon>Eukaryota</taxon>
        <taxon>Fungi</taxon>
        <taxon>Dikarya</taxon>
        <taxon>Ascomycota</taxon>
        <taxon>Pezizomycotina</taxon>
        <taxon>Sordariomycetes</taxon>
        <taxon>Sordariomycetidae</taxon>
        <taxon>Sordariales</taxon>
        <taxon>Chaetomiaceae</taxon>
        <taxon>Chaetomium</taxon>
    </lineage>
</organism>
<dbReference type="GO" id="GO:0005739">
    <property type="term" value="C:mitochondrion"/>
    <property type="evidence" value="ECO:0007669"/>
    <property type="project" value="TreeGrafter"/>
</dbReference>
<proteinExistence type="predicted"/>
<name>Q2H8Z8_CHAGB</name>
<dbReference type="HOGENOM" id="CLU_028690_1_1_1"/>
<reference evidence="2" key="1">
    <citation type="journal article" date="2015" name="Genome Announc.">
        <title>Draft genome sequence of the cellulolytic fungus Chaetomium globosum.</title>
        <authorList>
            <person name="Cuomo C.A."/>
            <person name="Untereiner W.A."/>
            <person name="Ma L.-J."/>
            <person name="Grabherr M."/>
            <person name="Birren B.W."/>
        </authorList>
    </citation>
    <scope>NUCLEOTIDE SEQUENCE [LARGE SCALE GENOMIC DNA]</scope>
    <source>
        <strain evidence="2">ATCC 6205 / CBS 148.51 / DSM 1962 / NBRC 6347 / NRRL 1970</strain>
    </source>
</reference>
<dbReference type="PANTHER" id="PTHR28152">
    <property type="entry name" value="HYDROXYACYL-THIOESTER DEHYDRATASE TYPE 2, MITOCHONDRIAL"/>
    <property type="match status" value="1"/>
</dbReference>
<accession>Q2H8Z8</accession>
<gene>
    <name evidence="1" type="ORF">CHGG_03306</name>
</gene>
<evidence type="ECO:0000313" key="2">
    <source>
        <dbReference type="Proteomes" id="UP000001056"/>
    </source>
</evidence>
<dbReference type="STRING" id="306901.Q2H8Z8"/>
<dbReference type="eggNOG" id="ENOG502S5QU">
    <property type="taxonomic scope" value="Eukaryota"/>
</dbReference>
<evidence type="ECO:0008006" key="3">
    <source>
        <dbReference type="Google" id="ProtNLM"/>
    </source>
</evidence>
<evidence type="ECO:0000313" key="1">
    <source>
        <dbReference type="EMBL" id="EAQ91371.1"/>
    </source>
</evidence>
<dbReference type="SUPFAM" id="SSF54637">
    <property type="entry name" value="Thioesterase/thiol ester dehydrase-isomerase"/>
    <property type="match status" value="1"/>
</dbReference>